<keyword evidence="4 7" id="KW-0812">Transmembrane</keyword>
<evidence type="ECO:0000256" key="7">
    <source>
        <dbReference type="SAM" id="Phobius"/>
    </source>
</evidence>
<evidence type="ECO:0000256" key="2">
    <source>
        <dbReference type="ARBA" id="ARBA00022475"/>
    </source>
</evidence>
<evidence type="ECO:0000256" key="6">
    <source>
        <dbReference type="ARBA" id="ARBA00023136"/>
    </source>
</evidence>
<evidence type="ECO:0000256" key="3">
    <source>
        <dbReference type="ARBA" id="ARBA00022519"/>
    </source>
</evidence>
<evidence type="ECO:0000313" key="8">
    <source>
        <dbReference type="EMBL" id="SHG88960.1"/>
    </source>
</evidence>
<dbReference type="GO" id="GO:0005886">
    <property type="term" value="C:plasma membrane"/>
    <property type="evidence" value="ECO:0007669"/>
    <property type="project" value="UniProtKB-SubCell"/>
</dbReference>
<accession>A0A1M5NHG5</accession>
<dbReference type="PANTHER" id="PTHR30462:SF1">
    <property type="entry name" value="INTERMEMBRANE TRANSPORT PROTEIN YEBS"/>
    <property type="match status" value="1"/>
</dbReference>
<evidence type="ECO:0000256" key="1">
    <source>
        <dbReference type="ARBA" id="ARBA00004533"/>
    </source>
</evidence>
<feature type="transmembrane region" description="Helical" evidence="7">
    <location>
        <begin position="146"/>
        <end position="165"/>
    </location>
</feature>
<proteinExistence type="predicted"/>
<organism evidence="8 9">
    <name type="scientific">Ferrimonas marina</name>
    <dbReference type="NCBI Taxonomy" id="299255"/>
    <lineage>
        <taxon>Bacteria</taxon>
        <taxon>Pseudomonadati</taxon>
        <taxon>Pseudomonadota</taxon>
        <taxon>Gammaproteobacteria</taxon>
        <taxon>Alteromonadales</taxon>
        <taxon>Ferrimonadaceae</taxon>
        <taxon>Ferrimonas</taxon>
    </lineage>
</organism>
<dbReference type="STRING" id="299255.SAMN02745129_1057"/>
<keyword evidence="6 7" id="KW-0472">Membrane</keyword>
<evidence type="ECO:0000313" key="9">
    <source>
        <dbReference type="Proteomes" id="UP000184268"/>
    </source>
</evidence>
<dbReference type="OrthoDB" id="9800207at2"/>
<dbReference type="RefSeq" id="WP_067654754.1">
    <property type="nucleotide sequence ID" value="NZ_FQXG01000001.1"/>
</dbReference>
<comment type="subcellular location">
    <subcellularLocation>
        <location evidence="1">Cell inner membrane</location>
    </subcellularLocation>
</comment>
<dbReference type="AlphaFoldDB" id="A0A1M5NHG5"/>
<keyword evidence="9" id="KW-1185">Reference proteome</keyword>
<dbReference type="InterPro" id="IPR007498">
    <property type="entry name" value="PqiA-like"/>
</dbReference>
<evidence type="ECO:0000256" key="5">
    <source>
        <dbReference type="ARBA" id="ARBA00022989"/>
    </source>
</evidence>
<dbReference type="Proteomes" id="UP000184268">
    <property type="component" value="Unassembled WGS sequence"/>
</dbReference>
<name>A0A1M5NHG5_9GAMM</name>
<feature type="transmembrane region" description="Helical" evidence="7">
    <location>
        <begin position="92"/>
        <end position="125"/>
    </location>
</feature>
<reference evidence="8 9" key="1">
    <citation type="submission" date="2016-11" db="EMBL/GenBank/DDBJ databases">
        <authorList>
            <person name="Jaros S."/>
            <person name="Januszkiewicz K."/>
            <person name="Wedrychowicz H."/>
        </authorList>
    </citation>
    <scope>NUCLEOTIDE SEQUENCE [LARGE SCALE GENOMIC DNA]</scope>
    <source>
        <strain evidence="8 9">DSM 16917</strain>
    </source>
</reference>
<dbReference type="EMBL" id="FQXG01000001">
    <property type="protein sequence ID" value="SHG88960.1"/>
    <property type="molecule type" value="Genomic_DNA"/>
</dbReference>
<protein>
    <submittedName>
        <fullName evidence="8">Paraquat-inducible protein A</fullName>
    </submittedName>
</protein>
<evidence type="ECO:0000256" key="4">
    <source>
        <dbReference type="ARBA" id="ARBA00022692"/>
    </source>
</evidence>
<dbReference type="Pfam" id="PF04403">
    <property type="entry name" value="PqiA"/>
    <property type="match status" value="1"/>
</dbReference>
<keyword evidence="2" id="KW-1003">Cell membrane</keyword>
<dbReference type="PANTHER" id="PTHR30462">
    <property type="entry name" value="INTERMEMBRANE TRANSPORT PROTEIN PQIB-RELATED"/>
    <property type="match status" value="1"/>
</dbReference>
<keyword evidence="5 7" id="KW-1133">Transmembrane helix</keyword>
<dbReference type="InterPro" id="IPR051800">
    <property type="entry name" value="PqiA-PqiB_transport"/>
</dbReference>
<keyword evidence="3" id="KW-0997">Cell inner membrane</keyword>
<sequence length="204" mass="22317">MSNASPEAPSWVRCGGCGLTCTSASHCPRCGSALHLRKPNSLQYSWALLITAAFLLFPANVLPITQLTNQGVTTYDTIYSGILSLVENEMPAIAVIVFTASVAVPVAKVVGLLVVLTTITLRLSLPRRRLTAYFHIIEFIGRWSMLDLFVISIMASLINMGQLLYAKPAPAATYFALVILFTQLSAKVLDTRLLWDLEKDTDEL</sequence>
<feature type="transmembrane region" description="Helical" evidence="7">
    <location>
        <begin position="44"/>
        <end position="64"/>
    </location>
</feature>
<feature type="transmembrane region" description="Helical" evidence="7">
    <location>
        <begin position="171"/>
        <end position="189"/>
    </location>
</feature>
<gene>
    <name evidence="8" type="ORF">SAMN02745129_1057</name>
</gene>